<feature type="transmembrane region" description="Helical" evidence="5">
    <location>
        <begin position="7"/>
        <end position="29"/>
    </location>
</feature>
<evidence type="ECO:0000256" key="3">
    <source>
        <dbReference type="ARBA" id="ARBA00022989"/>
    </source>
</evidence>
<dbReference type="GO" id="GO:0005886">
    <property type="term" value="C:plasma membrane"/>
    <property type="evidence" value="ECO:0007669"/>
    <property type="project" value="UniProtKB-ARBA"/>
</dbReference>
<dbReference type="InterPro" id="IPR003339">
    <property type="entry name" value="ABC/ECF_trnsptr_transmembrane"/>
</dbReference>
<dbReference type="AlphaFoldDB" id="A0A412IW49"/>
<feature type="transmembrane region" description="Helical" evidence="5">
    <location>
        <begin position="41"/>
        <end position="67"/>
    </location>
</feature>
<dbReference type="Pfam" id="PF02361">
    <property type="entry name" value="CbiQ"/>
    <property type="match status" value="1"/>
</dbReference>
<feature type="transmembrane region" description="Helical" evidence="5">
    <location>
        <begin position="208"/>
        <end position="232"/>
    </location>
</feature>
<evidence type="ECO:0000256" key="4">
    <source>
        <dbReference type="ARBA" id="ARBA00023136"/>
    </source>
</evidence>
<organism evidence="6 7">
    <name type="scientific">Coprococcus eutactus</name>
    <dbReference type="NCBI Taxonomy" id="33043"/>
    <lineage>
        <taxon>Bacteria</taxon>
        <taxon>Bacillati</taxon>
        <taxon>Bacillota</taxon>
        <taxon>Clostridia</taxon>
        <taxon>Lachnospirales</taxon>
        <taxon>Lachnospiraceae</taxon>
        <taxon>Coprococcus</taxon>
    </lineage>
</organism>
<sequence>MCYRICLAFTNPVCLGISFIVAFVYSVILRGRHGFITNLKYMIPLIVLTALFNPAFSHQGVTILAYLPSGNPLTLESIAYGVMAAFLLVCVLCWFSCFNAVISSDKMVYLFGKLAPVLSLVLSMTLKFIPELTAQFGKVYRAQKASGYNINGRYFKSVRMGCHVLSSVVTWSLERALITADSMKARGYGLPGRTAYSLFRFRKRDARALVYMLICGGYVLWGSMQGGFRFWYYPEIRGNLTGTLTVSMYIVYVCLIGLPVFVHVRDDIKQNRMKMTDAALACNDGQGLR</sequence>
<reference evidence="6 7" key="1">
    <citation type="submission" date="2018-08" db="EMBL/GenBank/DDBJ databases">
        <title>A genome reference for cultivated species of the human gut microbiota.</title>
        <authorList>
            <person name="Zou Y."/>
            <person name="Xue W."/>
            <person name="Luo G."/>
        </authorList>
    </citation>
    <scope>NUCLEOTIDE SEQUENCE [LARGE SCALE GENOMIC DNA]</scope>
    <source>
        <strain evidence="6 7">AF22-21</strain>
    </source>
</reference>
<evidence type="ECO:0000256" key="2">
    <source>
        <dbReference type="ARBA" id="ARBA00022692"/>
    </source>
</evidence>
<keyword evidence="3 5" id="KW-1133">Transmembrane helix</keyword>
<evidence type="ECO:0000313" key="6">
    <source>
        <dbReference type="EMBL" id="RGS44324.1"/>
    </source>
</evidence>
<dbReference type="OrthoDB" id="2039442at2"/>
<gene>
    <name evidence="6" type="ORF">DWX94_00570</name>
</gene>
<evidence type="ECO:0000256" key="1">
    <source>
        <dbReference type="ARBA" id="ARBA00004141"/>
    </source>
</evidence>
<keyword evidence="4 5" id="KW-0472">Membrane</keyword>
<name>A0A412IW49_9FIRM</name>
<keyword evidence="2 5" id="KW-0812">Transmembrane</keyword>
<dbReference type="EMBL" id="QRVK01000001">
    <property type="protein sequence ID" value="RGS44324.1"/>
    <property type="molecule type" value="Genomic_DNA"/>
</dbReference>
<dbReference type="CDD" id="cd16914">
    <property type="entry name" value="EcfT"/>
    <property type="match status" value="1"/>
</dbReference>
<dbReference type="Proteomes" id="UP000283295">
    <property type="component" value="Unassembled WGS sequence"/>
</dbReference>
<evidence type="ECO:0000256" key="5">
    <source>
        <dbReference type="SAM" id="Phobius"/>
    </source>
</evidence>
<evidence type="ECO:0000313" key="7">
    <source>
        <dbReference type="Proteomes" id="UP000283295"/>
    </source>
</evidence>
<protein>
    <submittedName>
        <fullName evidence="6">Energy-coupling factor transporter transmembrane protein EcfT</fullName>
    </submittedName>
</protein>
<comment type="caution">
    <text evidence="6">The sequence shown here is derived from an EMBL/GenBank/DDBJ whole genome shotgun (WGS) entry which is preliminary data.</text>
</comment>
<feature type="transmembrane region" description="Helical" evidence="5">
    <location>
        <begin position="244"/>
        <end position="264"/>
    </location>
</feature>
<proteinExistence type="predicted"/>
<feature type="transmembrane region" description="Helical" evidence="5">
    <location>
        <begin position="79"/>
        <end position="102"/>
    </location>
</feature>
<comment type="subcellular location">
    <subcellularLocation>
        <location evidence="1">Membrane</location>
        <topology evidence="1">Multi-pass membrane protein</topology>
    </subcellularLocation>
</comment>
<accession>A0A412IW49</accession>